<dbReference type="PANTHER" id="PTHR43310">
    <property type="entry name" value="SULFATE TRANSPORTER YBAR-RELATED"/>
    <property type="match status" value="1"/>
</dbReference>
<keyword evidence="7 9" id="KW-0472">Membrane</keyword>
<feature type="transmembrane region" description="Helical" evidence="9">
    <location>
        <begin position="423"/>
        <end position="446"/>
    </location>
</feature>
<keyword evidence="6 9" id="KW-1133">Transmembrane helix</keyword>
<dbReference type="Gene3D" id="3.20.200.10">
    <property type="entry name" value="MHCK/EF2 kinase"/>
    <property type="match status" value="1"/>
</dbReference>
<evidence type="ECO:0000256" key="3">
    <source>
        <dbReference type="ARBA" id="ARBA00022679"/>
    </source>
</evidence>
<dbReference type="InterPro" id="IPR011009">
    <property type="entry name" value="Kinase-like_dom_sf"/>
</dbReference>
<feature type="compositionally biased region" description="Basic and acidic residues" evidence="8">
    <location>
        <begin position="262"/>
        <end position="276"/>
    </location>
</feature>
<gene>
    <name evidence="11" type="ORF">HJC23_008285</name>
</gene>
<dbReference type="SUPFAM" id="SSF53300">
    <property type="entry name" value="vWA-like"/>
    <property type="match status" value="1"/>
</dbReference>
<dbReference type="InterPro" id="IPR004166">
    <property type="entry name" value="a-kinase_dom"/>
</dbReference>
<keyword evidence="4 9" id="KW-0812">Transmembrane</keyword>
<feature type="transmembrane region" description="Helical" evidence="9">
    <location>
        <begin position="388"/>
        <end position="411"/>
    </location>
</feature>
<dbReference type="Pfam" id="PF00916">
    <property type="entry name" value="Sulfate_transp"/>
    <property type="match status" value="1"/>
</dbReference>
<dbReference type="InterPro" id="IPR052706">
    <property type="entry name" value="Membrane-Transporter-like"/>
</dbReference>
<feature type="region of interest" description="Disordered" evidence="8">
    <location>
        <begin position="209"/>
        <end position="281"/>
    </location>
</feature>
<protein>
    <recommendedName>
        <fullName evidence="10">Alpha-type protein kinase domain-containing protein</fullName>
    </recommendedName>
</protein>
<feature type="compositionally biased region" description="Polar residues" evidence="8">
    <location>
        <begin position="224"/>
        <end position="242"/>
    </location>
</feature>
<evidence type="ECO:0000256" key="7">
    <source>
        <dbReference type="ARBA" id="ARBA00023136"/>
    </source>
</evidence>
<name>A0ABD3PG78_9STRA</name>
<comment type="caution">
    <text evidence="11">The sequence shown here is derived from an EMBL/GenBank/DDBJ whole genome shotgun (WGS) entry which is preliminary data.</text>
</comment>
<feature type="transmembrane region" description="Helical" evidence="9">
    <location>
        <begin position="289"/>
        <end position="311"/>
    </location>
</feature>
<feature type="region of interest" description="Disordered" evidence="8">
    <location>
        <begin position="1"/>
        <end position="58"/>
    </location>
</feature>
<feature type="transmembrane region" description="Helical" evidence="9">
    <location>
        <begin position="626"/>
        <end position="646"/>
    </location>
</feature>
<evidence type="ECO:0000256" key="9">
    <source>
        <dbReference type="SAM" id="Phobius"/>
    </source>
</evidence>
<keyword evidence="5" id="KW-0418">Kinase</keyword>
<evidence type="ECO:0000313" key="12">
    <source>
        <dbReference type="Proteomes" id="UP001516023"/>
    </source>
</evidence>
<dbReference type="GO" id="GO:0016020">
    <property type="term" value="C:membrane"/>
    <property type="evidence" value="ECO:0007669"/>
    <property type="project" value="UniProtKB-SubCell"/>
</dbReference>
<dbReference type="SMART" id="SM00811">
    <property type="entry name" value="Alpha_kinase"/>
    <property type="match status" value="1"/>
</dbReference>
<dbReference type="Gene3D" id="3.40.50.410">
    <property type="entry name" value="von Willebrand factor, type A domain"/>
    <property type="match status" value="1"/>
</dbReference>
<dbReference type="InterPro" id="IPR011547">
    <property type="entry name" value="SLC26A/SulP_dom"/>
</dbReference>
<sequence>MYLKEFETTLPPTSKTMVHPNHAQDDNERQSPTAPIRIPTNESTPLLPPTGTPVLLPSPQSNKWYTHLLLPSCNVNTHSMPNNPAHSDRFLSCSPMVSGLRTLRLPDLELRHALLEGVAHTRTLGRVASHVEEKEEEENDGDFDWEIEGDSLGDERERRFGTNGGGKRIASGLSLCLAEEEEEEENPAIVENTAVLNGENGRQHRHDLFGAVETRERTNDNDDATTSFHMKSSQSCTISNLGIESPRPSPQNAPRPSSTNTLHDEIPTNPSHHESNHNNPQPHSPLLSLLYGLVNSSIILPILMSFGSIIYHDDFFRPYLSTLMKLTVLSGAVHQLTFSSVSSLPFAVGQVQDAGLIFLSAISRDLVYRLQRRGGGEVPEVVVVDDGVILATVCVGLSIGTVVLGVALVLVGRWKLASYMQMLPSCVVGGYLAYIGFFCGQAGLALMARENVTGLNEWGNFCNKDAIVRMIPGIIGGTLIYHAVGKFRHMAVLPTCIALLMLIFYAILWITGTTVEEATQNGWINESAESQDWKHTWDFLRLDKVVWSVLPSQIGTLLAMISVVTLSSSLDIAAIEIELKRPLDYNHELTTVGISNIISGMAGGYTGSYIFSQTIFSLRMGIRSRLMGYVIAVVSIIAVVIPFNVLSYIPNAFFGSLLMLICLDLMFEWLIDVRSKMTSAEYAVVIATFGLLQVFGVEFGILAGVVVYFVLKKMGYAVGREENKTSHTPLLQAIMADLSVETIGIVNKEEGPPVPVSASDILSSLHGRQRRTERSISKAEFNAAVQFGERSRGFDNPKTGEKAWVFTYKAGGIAVVTNDSCTKEITSWALPCWGIDIEKVQITEDMLKSHNEAVKQSVQHDRWTSHTVAVIDQSGSMRKTDATNGVTRSDLVWLCLAVDYVGKRLKSGEATSQDYFSLIELSSAGERLITHHPMNWILYNKIIDMLRNRSPVGDGNYLPAIKLAEEALLLNKNGNCMLQLLFLTDGAPSDRPPRGFGRGMQGGVHVSPYHEQAIGSSIAFLARQFGSRLSVGAFAVGQNQFRTLQSIARTAQEYNCKVFLSRATLCVKDLSTAFMTMTSLLTATKTAATDVITNRQRTFRDIIREPRSSVKFYDMGDGHWTFYSSIDVTRAVFDKYAYEWVYPRYTFNHPQTVRIAVRDHIFGEGNERAVRRVREITSDGCVVGPALVGKESLFVEDSNDSKSFHKTFCKVQQLSQRMAAKFNKILVGLPGVERSSTPLISFLDCYVLLLNGAFGSGRGILVEKMLDPTKYKKWNTNDGYVDGMSAADYRLVKNKKVFMQRRDEREFTEQDCSFSIDDIPQAFSHFTYIFSKRKYLVCDLQGVLSTESNEPLFELTDPVIHYSTMTDRGAYGRTDRGQQGIDDFFRSHKCSNLCHMLLRRWIPDPLDKQITHYENVPISEPIPSIASESEDEEELPKESKRVKTVRFVL</sequence>
<feature type="transmembrane region" description="Helical" evidence="9">
    <location>
        <begin position="683"/>
        <end position="711"/>
    </location>
</feature>
<dbReference type="PANTHER" id="PTHR43310:SF2">
    <property type="entry name" value="SLC26A_SULP TRANSPORTER DOMAIN-CONTAINING PROTEIN"/>
    <property type="match status" value="1"/>
</dbReference>
<feature type="transmembrane region" description="Helical" evidence="9">
    <location>
        <begin position="652"/>
        <end position="671"/>
    </location>
</feature>
<keyword evidence="3" id="KW-0808">Transferase</keyword>
<evidence type="ECO:0000256" key="4">
    <source>
        <dbReference type="ARBA" id="ARBA00022692"/>
    </source>
</evidence>
<evidence type="ECO:0000256" key="5">
    <source>
        <dbReference type="ARBA" id="ARBA00022777"/>
    </source>
</evidence>
<evidence type="ECO:0000256" key="1">
    <source>
        <dbReference type="ARBA" id="ARBA00004141"/>
    </source>
</evidence>
<feature type="transmembrane region" description="Helical" evidence="9">
    <location>
        <begin position="466"/>
        <end position="484"/>
    </location>
</feature>
<evidence type="ECO:0000256" key="2">
    <source>
        <dbReference type="ARBA" id="ARBA00022527"/>
    </source>
</evidence>
<evidence type="ECO:0000256" key="6">
    <source>
        <dbReference type="ARBA" id="ARBA00022989"/>
    </source>
</evidence>
<dbReference type="PROSITE" id="PS51158">
    <property type="entry name" value="ALPHA_KINASE"/>
    <property type="match status" value="1"/>
</dbReference>
<dbReference type="GO" id="GO:0004674">
    <property type="term" value="F:protein serine/threonine kinase activity"/>
    <property type="evidence" value="ECO:0007669"/>
    <property type="project" value="UniProtKB-KW"/>
</dbReference>
<feature type="transmembrane region" description="Helical" evidence="9">
    <location>
        <begin position="554"/>
        <end position="575"/>
    </location>
</feature>
<evidence type="ECO:0000259" key="10">
    <source>
        <dbReference type="PROSITE" id="PS51158"/>
    </source>
</evidence>
<dbReference type="InterPro" id="IPR036465">
    <property type="entry name" value="vWFA_dom_sf"/>
</dbReference>
<evidence type="ECO:0000313" key="11">
    <source>
        <dbReference type="EMBL" id="KAL3785475.1"/>
    </source>
</evidence>
<organism evidence="11 12">
    <name type="scientific">Cyclotella cryptica</name>
    <dbReference type="NCBI Taxonomy" id="29204"/>
    <lineage>
        <taxon>Eukaryota</taxon>
        <taxon>Sar</taxon>
        <taxon>Stramenopiles</taxon>
        <taxon>Ochrophyta</taxon>
        <taxon>Bacillariophyta</taxon>
        <taxon>Coscinodiscophyceae</taxon>
        <taxon>Thalassiosirophycidae</taxon>
        <taxon>Stephanodiscales</taxon>
        <taxon>Stephanodiscaceae</taxon>
        <taxon>Cyclotella</taxon>
    </lineage>
</organism>
<dbReference type="Proteomes" id="UP001516023">
    <property type="component" value="Unassembled WGS sequence"/>
</dbReference>
<dbReference type="SUPFAM" id="SSF56112">
    <property type="entry name" value="Protein kinase-like (PK-like)"/>
    <property type="match status" value="1"/>
</dbReference>
<reference evidence="11 12" key="1">
    <citation type="journal article" date="2020" name="G3 (Bethesda)">
        <title>Improved Reference Genome for Cyclotella cryptica CCMP332, a Model for Cell Wall Morphogenesis, Salinity Adaptation, and Lipid Production in Diatoms (Bacillariophyta).</title>
        <authorList>
            <person name="Roberts W.R."/>
            <person name="Downey K.M."/>
            <person name="Ruck E.C."/>
            <person name="Traller J.C."/>
            <person name="Alverson A.J."/>
        </authorList>
    </citation>
    <scope>NUCLEOTIDE SEQUENCE [LARGE SCALE GENOMIC DNA]</scope>
    <source>
        <strain evidence="11 12">CCMP332</strain>
    </source>
</reference>
<keyword evidence="12" id="KW-1185">Reference proteome</keyword>
<evidence type="ECO:0000256" key="8">
    <source>
        <dbReference type="SAM" id="MobiDB-lite"/>
    </source>
</evidence>
<proteinExistence type="predicted"/>
<feature type="domain" description="Alpha-type protein kinase" evidence="10">
    <location>
        <begin position="1132"/>
        <end position="1402"/>
    </location>
</feature>
<feature type="transmembrane region" description="Helical" evidence="9">
    <location>
        <begin position="491"/>
        <end position="510"/>
    </location>
</feature>
<comment type="subcellular location">
    <subcellularLocation>
        <location evidence="1">Membrane</location>
        <topology evidence="1">Multi-pass membrane protein</topology>
    </subcellularLocation>
</comment>
<dbReference type="EMBL" id="JABMIG020000214">
    <property type="protein sequence ID" value="KAL3785475.1"/>
    <property type="molecule type" value="Genomic_DNA"/>
</dbReference>
<keyword evidence="2" id="KW-0723">Serine/threonine-protein kinase</keyword>
<accession>A0ABD3PG78</accession>
<dbReference type="Pfam" id="PF02816">
    <property type="entry name" value="Alpha_kinase"/>
    <property type="match status" value="1"/>
</dbReference>